<evidence type="ECO:0000313" key="3">
    <source>
        <dbReference type="Proteomes" id="UP000315947"/>
    </source>
</evidence>
<dbReference type="RefSeq" id="WP_144048608.1">
    <property type="nucleotide sequence ID" value="NZ_CP041614.1"/>
</dbReference>
<evidence type="ECO:0000313" key="2">
    <source>
        <dbReference type="EMBL" id="QDO86321.1"/>
    </source>
</evidence>
<proteinExistence type="predicted"/>
<evidence type="ECO:0000256" key="1">
    <source>
        <dbReference type="SAM" id="SignalP"/>
    </source>
</evidence>
<organism evidence="2 3">
    <name type="scientific">Shewanella psychropiezotolerans</name>
    <dbReference type="NCBI Taxonomy" id="2593655"/>
    <lineage>
        <taxon>Bacteria</taxon>
        <taxon>Pseudomonadati</taxon>
        <taxon>Pseudomonadota</taxon>
        <taxon>Gammaproteobacteria</taxon>
        <taxon>Alteromonadales</taxon>
        <taxon>Shewanellaceae</taxon>
        <taxon>Shewanella</taxon>
    </lineage>
</organism>
<protein>
    <submittedName>
        <fullName evidence="2">Uncharacterized protein</fullName>
    </submittedName>
</protein>
<dbReference type="Proteomes" id="UP000315947">
    <property type="component" value="Chromosome"/>
</dbReference>
<keyword evidence="1" id="KW-0732">Signal</keyword>
<reference evidence="2 3" key="1">
    <citation type="submission" date="2019-07" db="EMBL/GenBank/DDBJ databases">
        <title>Shewanella sp. YLB-06 whole genomic sequence.</title>
        <authorList>
            <person name="Yu L."/>
        </authorList>
    </citation>
    <scope>NUCLEOTIDE SEQUENCE [LARGE SCALE GENOMIC DNA]</scope>
    <source>
        <strain evidence="2 3">YLB-06</strain>
    </source>
</reference>
<feature type="chain" id="PRO_5045383339" evidence="1">
    <location>
        <begin position="27"/>
        <end position="285"/>
    </location>
</feature>
<sequence>MKYYGKIIKINSAFILSLGIVSASHAEVVNITYDTTLDGINDSVYTSAVNLFQNDDILTGNDSNSGVLSGHIEEKNNSFIGSGSNARFNFKLKDSDGTKWFVGSENSNGLWKGTWYGANGESGDFSFSAEAKTPVYSDIDSFSADSIFTGGAFDYYRPLNDAFLVDSEDYHQGMYLQSDSGGLPFPMSFSMILKKDFSLKSFKLGSYNNGQGTRLKTFTFDVWENNTWVTKGSFNFAPISGSPQFQRQEFTLQNAVLTSKFRISATETSDYYNGGRILMWGLSFN</sequence>
<dbReference type="EMBL" id="CP041614">
    <property type="protein sequence ID" value="QDO86321.1"/>
    <property type="molecule type" value="Genomic_DNA"/>
</dbReference>
<name>A0ABX5X4P5_9GAMM</name>
<feature type="signal peptide" evidence="1">
    <location>
        <begin position="1"/>
        <end position="26"/>
    </location>
</feature>
<accession>A0ABX5X4P5</accession>
<gene>
    <name evidence="2" type="ORF">FM037_27470</name>
</gene>
<keyword evidence="3" id="KW-1185">Reference proteome</keyword>